<accession>A0A654A3U3</accession>
<name>A0A654A3U3_BACMY</name>
<protein>
    <submittedName>
        <fullName evidence="1">Uncharacterized protein</fullName>
    </submittedName>
</protein>
<dbReference type="RefSeq" id="WP_274378594.1">
    <property type="nucleotide sequence ID" value="NZ_JBEJVV010000013.1"/>
</dbReference>
<evidence type="ECO:0000313" key="2">
    <source>
        <dbReference type="Proteomes" id="UP000437562"/>
    </source>
</evidence>
<organism evidence="1 2">
    <name type="scientific">Bacillus mycoides</name>
    <dbReference type="NCBI Taxonomy" id="1405"/>
    <lineage>
        <taxon>Bacteria</taxon>
        <taxon>Bacillati</taxon>
        <taxon>Bacillota</taxon>
        <taxon>Bacilli</taxon>
        <taxon>Bacillales</taxon>
        <taxon>Bacillaceae</taxon>
        <taxon>Bacillus</taxon>
        <taxon>Bacillus cereus group</taxon>
    </lineage>
</organism>
<proteinExistence type="predicted"/>
<dbReference type="AlphaFoldDB" id="A0A654A3U3"/>
<evidence type="ECO:0000313" key="1">
    <source>
        <dbReference type="EMBL" id="VXC62506.1"/>
    </source>
</evidence>
<gene>
    <name evidence="1" type="ORF">BACI71_40464</name>
</gene>
<sequence>MLIRKNYKARDTAFGSTILAREFGVSPKTVEDIAKGITWKYI</sequence>
<dbReference type="Proteomes" id="UP000437562">
    <property type="component" value="Unassembled WGS sequence"/>
</dbReference>
<reference evidence="1 2" key="1">
    <citation type="submission" date="2019-10" db="EMBL/GenBank/DDBJ databases">
        <authorList>
            <person name="Karimi E."/>
        </authorList>
    </citation>
    <scope>NUCLEOTIDE SEQUENCE [LARGE SCALE GENOMIC DNA]</scope>
    <source>
        <strain evidence="1">Bacillus sp. 71</strain>
    </source>
</reference>
<dbReference type="EMBL" id="CABWMC010000029">
    <property type="protein sequence ID" value="VXC62506.1"/>
    <property type="molecule type" value="Genomic_DNA"/>
</dbReference>